<name>A0A1I1BEI1_9ACTN</name>
<proteinExistence type="predicted"/>
<dbReference type="InterPro" id="IPR038725">
    <property type="entry name" value="YdaG_split_barrel_FMN-bd"/>
</dbReference>
<dbReference type="PANTHER" id="PTHR34818">
    <property type="entry name" value="PROTEIN BLI-3"/>
    <property type="match status" value="1"/>
</dbReference>
<reference evidence="2" key="1">
    <citation type="submission" date="2016-10" db="EMBL/GenBank/DDBJ databases">
        <authorList>
            <person name="de Groot N.N."/>
        </authorList>
    </citation>
    <scope>NUCLEOTIDE SEQUENCE [LARGE SCALE GENOMIC DNA]</scope>
    <source>
        <strain evidence="2">CGMCC 1.10697</strain>
    </source>
</reference>
<dbReference type="InterPro" id="IPR012349">
    <property type="entry name" value="Split_barrel_FMN-bd"/>
</dbReference>
<evidence type="ECO:0000313" key="3">
    <source>
        <dbReference type="Proteomes" id="UP000199113"/>
    </source>
</evidence>
<accession>A0A1I1BEI1</accession>
<dbReference type="STRING" id="748909.SAMN05192575_11548"/>
<feature type="domain" description="General stress protein FMN-binding split barrel" evidence="1">
    <location>
        <begin position="21"/>
        <end position="165"/>
    </location>
</feature>
<organism evidence="2 3">
    <name type="scientific">Nocardioides alpinus</name>
    <dbReference type="NCBI Taxonomy" id="748909"/>
    <lineage>
        <taxon>Bacteria</taxon>
        <taxon>Bacillati</taxon>
        <taxon>Actinomycetota</taxon>
        <taxon>Actinomycetes</taxon>
        <taxon>Propionibacteriales</taxon>
        <taxon>Nocardioidaceae</taxon>
        <taxon>Nocardioides</taxon>
    </lineage>
</organism>
<dbReference type="EMBL" id="FOKC01000015">
    <property type="protein sequence ID" value="SFB46913.1"/>
    <property type="molecule type" value="Genomic_DNA"/>
</dbReference>
<dbReference type="PANTHER" id="PTHR34818:SF1">
    <property type="entry name" value="PROTEIN BLI-3"/>
    <property type="match status" value="1"/>
</dbReference>
<gene>
    <name evidence="2" type="ORF">SAMN05192575_11548</name>
</gene>
<dbReference type="AlphaFoldDB" id="A0A1I1BEI1"/>
<dbReference type="InterPro" id="IPR052917">
    <property type="entry name" value="Stress-Dev_Protein"/>
</dbReference>
<protein>
    <submittedName>
        <fullName evidence="2">General stress protein 26</fullName>
    </submittedName>
</protein>
<dbReference type="SUPFAM" id="SSF50475">
    <property type="entry name" value="FMN-binding split barrel"/>
    <property type="match status" value="1"/>
</dbReference>
<sequence length="174" mass="18520">MRHGFTVGAIVEDMTTTHDDQLGTVAQIMKDTRIAVLTYVAPGGSLVSTPMGMQDFEHPGTIWFITERDTDKVHAIEADPRVNVSFSSKSGWVSLTGTAHVDEDRAKLKELWDASAGIFMSGGPEDASNVLLAVDGATAEFWESPGKVSTAIQLAKGLVSDAEPDLGDNATVTL</sequence>
<evidence type="ECO:0000259" key="1">
    <source>
        <dbReference type="Pfam" id="PF16242"/>
    </source>
</evidence>
<dbReference type="Gene3D" id="2.30.110.10">
    <property type="entry name" value="Electron Transport, Fmn-binding Protein, Chain A"/>
    <property type="match status" value="1"/>
</dbReference>
<dbReference type="Pfam" id="PF16242">
    <property type="entry name" value="Pyrid_ox_like"/>
    <property type="match status" value="1"/>
</dbReference>
<evidence type="ECO:0000313" key="2">
    <source>
        <dbReference type="EMBL" id="SFB46913.1"/>
    </source>
</evidence>
<dbReference type="Proteomes" id="UP000199113">
    <property type="component" value="Unassembled WGS sequence"/>
</dbReference>